<keyword evidence="1" id="KW-1133">Transmembrane helix</keyword>
<dbReference type="InParanoid" id="A0A162U2E3"/>
<sequence length="104" mass="11649">MSAPVCRFPPPKYNVIVDFIPLADKAHDSEIVPFYKKTQSALALREIKVWLSGGFLAVLDGGVLAVFCLKSILLPLSLNTFYKSLLPYYFLLAFLLDMASFFIV</sequence>
<organism evidence="2 3">
    <name type="scientific">Phycomyces blakesleeanus (strain ATCC 8743b / DSM 1359 / FGSC 10004 / NBRC 33097 / NRRL 1555)</name>
    <dbReference type="NCBI Taxonomy" id="763407"/>
    <lineage>
        <taxon>Eukaryota</taxon>
        <taxon>Fungi</taxon>
        <taxon>Fungi incertae sedis</taxon>
        <taxon>Mucoromycota</taxon>
        <taxon>Mucoromycotina</taxon>
        <taxon>Mucoromycetes</taxon>
        <taxon>Mucorales</taxon>
        <taxon>Phycomycetaceae</taxon>
        <taxon>Phycomyces</taxon>
    </lineage>
</organism>
<name>A0A162U2E3_PHYB8</name>
<dbReference type="Proteomes" id="UP000077315">
    <property type="component" value="Unassembled WGS sequence"/>
</dbReference>
<feature type="transmembrane region" description="Helical" evidence="1">
    <location>
        <begin position="85"/>
        <end position="103"/>
    </location>
</feature>
<dbReference type="GeneID" id="29003611"/>
<accession>A0A162U2E3</accession>
<feature type="transmembrane region" description="Helical" evidence="1">
    <location>
        <begin position="49"/>
        <end position="73"/>
    </location>
</feature>
<evidence type="ECO:0000256" key="1">
    <source>
        <dbReference type="SAM" id="Phobius"/>
    </source>
</evidence>
<proteinExistence type="predicted"/>
<reference evidence="3" key="1">
    <citation type="submission" date="2015-06" db="EMBL/GenBank/DDBJ databases">
        <title>Expansion of signal transduction pathways in fungi by whole-genome duplication.</title>
        <authorList>
            <consortium name="DOE Joint Genome Institute"/>
            <person name="Corrochano L.M."/>
            <person name="Kuo A."/>
            <person name="Marcet-Houben M."/>
            <person name="Polaino S."/>
            <person name="Salamov A."/>
            <person name="Villalobos J.M."/>
            <person name="Alvarez M.I."/>
            <person name="Avalos J."/>
            <person name="Benito E.P."/>
            <person name="Benoit I."/>
            <person name="Burger G."/>
            <person name="Camino L.P."/>
            <person name="Canovas D."/>
            <person name="Cerda-Olmedo E."/>
            <person name="Cheng J.-F."/>
            <person name="Dominguez A."/>
            <person name="Elias M."/>
            <person name="Eslava A.P."/>
            <person name="Glaser F."/>
            <person name="Grimwood J."/>
            <person name="Gutierrez G."/>
            <person name="Heitman J."/>
            <person name="Henrissat B."/>
            <person name="Iturriaga E.A."/>
            <person name="Lang B.F."/>
            <person name="Lavin J.L."/>
            <person name="Lee S."/>
            <person name="Li W."/>
            <person name="Lindquist E."/>
            <person name="Lopez-Garcia S."/>
            <person name="Luque E.M."/>
            <person name="Marcos A.T."/>
            <person name="Martin J."/>
            <person name="McCluskey K."/>
            <person name="Medina H.R."/>
            <person name="Miralles-Duran A."/>
            <person name="Miyazaki A."/>
            <person name="Munoz-Torres E."/>
            <person name="Oguiza J.A."/>
            <person name="Ohm R."/>
            <person name="Olmedo M."/>
            <person name="Orejas M."/>
            <person name="Ortiz-Castellanos L."/>
            <person name="Pisabarro A.G."/>
            <person name="Rodriguez-Romero J."/>
            <person name="Ruiz-Herrera J."/>
            <person name="Ruiz-Vazquez R."/>
            <person name="Sanz C."/>
            <person name="Schackwitz W."/>
            <person name="Schmutz J."/>
            <person name="Shahriari M."/>
            <person name="Shelest E."/>
            <person name="Silva-Franco F."/>
            <person name="Soanes D."/>
            <person name="Syed K."/>
            <person name="Tagua V.G."/>
            <person name="Talbot N.J."/>
            <person name="Thon M."/>
            <person name="De vries R.P."/>
            <person name="Wiebenga A."/>
            <person name="Yadav J.S."/>
            <person name="Braun E.L."/>
            <person name="Baker S."/>
            <person name="Garre V."/>
            <person name="Horwitz B."/>
            <person name="Torres-Martinez S."/>
            <person name="Idnurm A."/>
            <person name="Herrera-Estrella A."/>
            <person name="Gabaldon T."/>
            <person name="Grigoriev I.V."/>
        </authorList>
    </citation>
    <scope>NUCLEOTIDE SEQUENCE [LARGE SCALE GENOMIC DNA]</scope>
    <source>
        <strain evidence="3">NRRL 1555(-)</strain>
    </source>
</reference>
<dbReference type="AlphaFoldDB" id="A0A162U2E3"/>
<dbReference type="EMBL" id="KV440985">
    <property type="protein sequence ID" value="OAD71783.1"/>
    <property type="molecule type" value="Genomic_DNA"/>
</dbReference>
<gene>
    <name evidence="2" type="ORF">PHYBLDRAFT_72734</name>
</gene>
<keyword evidence="1" id="KW-0812">Transmembrane</keyword>
<dbReference type="VEuPathDB" id="FungiDB:PHYBLDRAFT_72734"/>
<evidence type="ECO:0000313" key="3">
    <source>
        <dbReference type="Proteomes" id="UP000077315"/>
    </source>
</evidence>
<evidence type="ECO:0000313" key="2">
    <source>
        <dbReference type="EMBL" id="OAD71783.1"/>
    </source>
</evidence>
<keyword evidence="3" id="KW-1185">Reference proteome</keyword>
<protein>
    <submittedName>
        <fullName evidence="2">Uncharacterized protein</fullName>
    </submittedName>
</protein>
<dbReference type="RefSeq" id="XP_018289823.1">
    <property type="nucleotide sequence ID" value="XM_018442705.1"/>
</dbReference>
<keyword evidence="1" id="KW-0472">Membrane</keyword>